<dbReference type="RefSeq" id="WP_147008017.1">
    <property type="nucleotide sequence ID" value="NZ_AZEZ01000026.1"/>
</dbReference>
<dbReference type="SUPFAM" id="SSF48295">
    <property type="entry name" value="TrpR-like"/>
    <property type="match status" value="3"/>
</dbReference>
<dbReference type="PANTHER" id="PTHR33795:SF1">
    <property type="entry name" value="INSERTION ELEMENT IS150 PROTEIN INSJ"/>
    <property type="match status" value="1"/>
</dbReference>
<dbReference type="EMBL" id="AZEZ01000026">
    <property type="protein sequence ID" value="KRL44886.1"/>
    <property type="molecule type" value="Genomic_DNA"/>
</dbReference>
<keyword evidence="2" id="KW-0175">Coiled coil</keyword>
<reference evidence="4 5" key="1">
    <citation type="journal article" date="2015" name="Genome Announc.">
        <title>Expanding the biotechnology potential of lactobacilli through comparative genomics of 213 strains and associated genera.</title>
        <authorList>
            <person name="Sun Z."/>
            <person name="Harris H.M."/>
            <person name="McCann A."/>
            <person name="Guo C."/>
            <person name="Argimon S."/>
            <person name="Zhang W."/>
            <person name="Yang X."/>
            <person name="Jeffery I.B."/>
            <person name="Cooney J.C."/>
            <person name="Kagawa T.F."/>
            <person name="Liu W."/>
            <person name="Song Y."/>
            <person name="Salvetti E."/>
            <person name="Wrobel A."/>
            <person name="Rasinkangas P."/>
            <person name="Parkhill J."/>
            <person name="Rea M.C."/>
            <person name="O'Sullivan O."/>
            <person name="Ritari J."/>
            <person name="Douillard F.P."/>
            <person name="Paul Ross R."/>
            <person name="Yang R."/>
            <person name="Briner A.E."/>
            <person name="Felis G.E."/>
            <person name="de Vos W.M."/>
            <person name="Barrangou R."/>
            <person name="Klaenhammer T.R."/>
            <person name="Caufield P.W."/>
            <person name="Cui Y."/>
            <person name="Zhang H."/>
            <person name="O'Toole P.W."/>
        </authorList>
    </citation>
    <scope>NUCLEOTIDE SEQUENCE [LARGE SCALE GENOMIC DNA]</scope>
    <source>
        <strain evidence="4 5">DSM 14500</strain>
    </source>
</reference>
<dbReference type="InterPro" id="IPR010921">
    <property type="entry name" value="Trp_repressor/repl_initiator"/>
</dbReference>
<protein>
    <submittedName>
        <fullName evidence="4">Putative transposase (Putative)</fullName>
    </submittedName>
</protein>
<dbReference type="InterPro" id="IPR036388">
    <property type="entry name" value="WH-like_DNA-bd_sf"/>
</dbReference>
<keyword evidence="5" id="KW-1185">Reference proteome</keyword>
<feature type="coiled-coil region" evidence="2">
    <location>
        <begin position="183"/>
        <end position="210"/>
    </location>
</feature>
<dbReference type="InterPro" id="IPR055247">
    <property type="entry name" value="InsJ-like_HTH"/>
</dbReference>
<dbReference type="InterPro" id="IPR052057">
    <property type="entry name" value="IS150/IS1296_orfA-like"/>
</dbReference>
<sequence length="224" mass="26275">MSRSKLSVQEKVDLILEFKKSHSSLRAFAIKNNVDQKAFCRWIRFFDRDGIDGLKERTRKKKYSYEFKLQVIRDYLEGKGSFGTLAVKYNLRTAAQVSDWLFKYNNGKLLANSSSRKKESIMTSKTTFEKRIEIVEYVVKDKHSYNEAAERFSVSYQQVRSWVLKANSNGYEALRDGRGHRKADEDLTDLDKANLKIRQLESQLKDQKVIEEFVKKLQELQHKG</sequence>
<dbReference type="GO" id="GO:0043565">
    <property type="term" value="F:sequence-specific DNA binding"/>
    <property type="evidence" value="ECO:0007669"/>
    <property type="project" value="InterPro"/>
</dbReference>
<dbReference type="PANTHER" id="PTHR33795">
    <property type="entry name" value="INSERTION ELEMENT IS150 PROTEIN INSJ"/>
    <property type="match status" value="1"/>
</dbReference>
<feature type="domain" description="Insertion element IS150 protein InsJ-like helix-turn-helix" evidence="3">
    <location>
        <begin position="130"/>
        <end position="181"/>
    </location>
</feature>
<organism evidence="4 5">
    <name type="scientific">Companilactobacillus mindensis DSM 14500</name>
    <dbReference type="NCBI Taxonomy" id="1423770"/>
    <lineage>
        <taxon>Bacteria</taxon>
        <taxon>Bacillati</taxon>
        <taxon>Bacillota</taxon>
        <taxon>Bacilli</taxon>
        <taxon>Lactobacillales</taxon>
        <taxon>Lactobacillaceae</taxon>
        <taxon>Companilactobacillus</taxon>
    </lineage>
</organism>
<evidence type="ECO:0000313" key="5">
    <source>
        <dbReference type="Proteomes" id="UP000050872"/>
    </source>
</evidence>
<proteinExistence type="inferred from homology"/>
<comment type="similarity">
    <text evidence="1">Belongs to the IS150/IS1296 orfA family.</text>
</comment>
<gene>
    <name evidence="4" type="ORF">FD29_GL001552</name>
</gene>
<dbReference type="Proteomes" id="UP000050872">
    <property type="component" value="Unassembled WGS sequence"/>
</dbReference>
<dbReference type="AlphaFoldDB" id="A0A0R1QJ80"/>
<comment type="caution">
    <text evidence="4">The sequence shown here is derived from an EMBL/GenBank/DDBJ whole genome shotgun (WGS) entry which is preliminary data.</text>
</comment>
<evidence type="ECO:0000313" key="4">
    <source>
        <dbReference type="EMBL" id="KRL44886.1"/>
    </source>
</evidence>
<evidence type="ECO:0000256" key="1">
    <source>
        <dbReference type="ARBA" id="ARBA00038232"/>
    </source>
</evidence>
<dbReference type="Gene3D" id="1.10.10.60">
    <property type="entry name" value="Homeodomain-like"/>
    <property type="match status" value="1"/>
</dbReference>
<dbReference type="Pfam" id="PF13518">
    <property type="entry name" value="HTH_28"/>
    <property type="match status" value="1"/>
</dbReference>
<accession>A0A0R1QJ80</accession>
<dbReference type="STRING" id="1423770.FD29_GL001552"/>
<evidence type="ECO:0000259" key="3">
    <source>
        <dbReference type="Pfam" id="PF13518"/>
    </source>
</evidence>
<dbReference type="PATRIC" id="fig|1423770.3.peg.1590"/>
<dbReference type="Gene3D" id="1.10.10.10">
    <property type="entry name" value="Winged helix-like DNA-binding domain superfamily/Winged helix DNA-binding domain"/>
    <property type="match status" value="2"/>
</dbReference>
<evidence type="ECO:0000256" key="2">
    <source>
        <dbReference type="SAM" id="Coils"/>
    </source>
</evidence>
<dbReference type="OrthoDB" id="9797531at2"/>
<name>A0A0R1QJ80_9LACO</name>